<feature type="binding site" evidence="7">
    <location>
        <position position="154"/>
    </location>
    <ligand>
        <name>S-adenosyl-L-methionine</name>
        <dbReference type="ChEBI" id="CHEBI:59789"/>
    </ligand>
</feature>
<keyword evidence="3 7" id="KW-0808">Transferase</keyword>
<sequence>MLSAEREKKFNDTAKNRDLGLVVVVEDIHDPHNAAAILRSCDAFGVQRVCFIFGKEERYNPKKIGKATSSSANKWLDFEIFDSAKTCFEKLRSEGFSIFATILDENAGAIKKINFKKKKVAIVVGNEHRGISEEAARLADEKVYIPMQGMVQSLNVSVSAGICLFEARRQRGARFSASKKEAAFLLEDFRNR</sequence>
<keyword evidence="1 7" id="KW-0820">tRNA-binding</keyword>
<feature type="binding site" evidence="7">
    <location>
        <position position="101"/>
    </location>
    <ligand>
        <name>S-adenosyl-L-methionine</name>
        <dbReference type="ChEBI" id="CHEBI:59789"/>
    </ligand>
</feature>
<evidence type="ECO:0000313" key="10">
    <source>
        <dbReference type="Proteomes" id="UP000229615"/>
    </source>
</evidence>
<dbReference type="InterPro" id="IPR029026">
    <property type="entry name" value="tRNA_m1G_MTases_N"/>
</dbReference>
<gene>
    <name evidence="7" type="primary">trmH</name>
    <name evidence="9" type="ORF">COU09_02810</name>
</gene>
<dbReference type="GO" id="GO:0000049">
    <property type="term" value="F:tRNA binding"/>
    <property type="evidence" value="ECO:0007669"/>
    <property type="project" value="UniProtKB-UniRule"/>
</dbReference>
<evidence type="ECO:0000259" key="8">
    <source>
        <dbReference type="Pfam" id="PF00588"/>
    </source>
</evidence>
<comment type="caution">
    <text evidence="9">The sequence shown here is derived from an EMBL/GenBank/DDBJ whole genome shotgun (WGS) entry which is preliminary data.</text>
</comment>
<reference evidence="10" key="1">
    <citation type="submission" date="2017-09" db="EMBL/GenBank/DDBJ databases">
        <title>Depth-based differentiation of microbial function through sediment-hosted aquifers and enrichment of novel symbionts in the deep terrestrial subsurface.</title>
        <authorList>
            <person name="Probst A.J."/>
            <person name="Ladd B."/>
            <person name="Jarett J.K."/>
            <person name="Geller-Mcgrath D.E."/>
            <person name="Sieber C.M.K."/>
            <person name="Emerson J.B."/>
            <person name="Anantharaman K."/>
            <person name="Thomas B.C."/>
            <person name="Malmstrom R."/>
            <person name="Stieglmeier M."/>
            <person name="Klingl A."/>
            <person name="Woyke T."/>
            <person name="Ryan C.M."/>
            <person name="Banfield J.F."/>
        </authorList>
    </citation>
    <scope>NUCLEOTIDE SEQUENCE [LARGE SCALE GENOMIC DNA]</scope>
</reference>
<dbReference type="CDD" id="cd18092">
    <property type="entry name" value="SpoU-like_TrmH"/>
    <property type="match status" value="1"/>
</dbReference>
<dbReference type="InterPro" id="IPR029028">
    <property type="entry name" value="Alpha/beta_knot_MTases"/>
</dbReference>
<keyword evidence="5 7" id="KW-0819">tRNA processing</keyword>
<evidence type="ECO:0000256" key="4">
    <source>
        <dbReference type="ARBA" id="ARBA00022691"/>
    </source>
</evidence>
<dbReference type="InterPro" id="IPR001537">
    <property type="entry name" value="SpoU_MeTrfase"/>
</dbReference>
<dbReference type="EMBL" id="PFBB01000031">
    <property type="protein sequence ID" value="PIR88341.1"/>
    <property type="molecule type" value="Genomic_DNA"/>
</dbReference>
<dbReference type="PANTHER" id="PTHR43453">
    <property type="entry name" value="RRNA METHYLASE-LIKE"/>
    <property type="match status" value="1"/>
</dbReference>
<evidence type="ECO:0000256" key="5">
    <source>
        <dbReference type="ARBA" id="ARBA00022694"/>
    </source>
</evidence>
<dbReference type="GO" id="GO:0141100">
    <property type="term" value="F:tRNA (guanine(18)-2'-O)-methyltransferase activity"/>
    <property type="evidence" value="ECO:0007669"/>
    <property type="project" value="UniProtKB-UniRule"/>
</dbReference>
<comment type="similarity">
    <text evidence="7">Belongs to the class IV-like SAM-binding methyltransferase superfamily. RNA methyltransferase TrmH family.</text>
</comment>
<feature type="binding site" evidence="7">
    <location>
        <position position="145"/>
    </location>
    <ligand>
        <name>S-adenosyl-L-methionine</name>
        <dbReference type="ChEBI" id="CHEBI:59789"/>
    </ligand>
</feature>
<evidence type="ECO:0000313" key="9">
    <source>
        <dbReference type="EMBL" id="PIR88341.1"/>
    </source>
</evidence>
<keyword evidence="4 7" id="KW-0949">S-adenosyl-L-methionine</keyword>
<protein>
    <recommendedName>
        <fullName evidence="7">tRNA (guanosine(18)-2'-O)-methyltransferase</fullName>
        <ecNumber evidence="7">2.1.1.34</ecNumber>
    </recommendedName>
    <alternativeName>
        <fullName evidence="7">tRNA [Gm18] methyltransferase</fullName>
    </alternativeName>
</protein>
<keyword evidence="2 7" id="KW-0489">Methyltransferase</keyword>
<dbReference type="GO" id="GO:0002938">
    <property type="term" value="P:tRNA guanine ribose methylation"/>
    <property type="evidence" value="ECO:0007669"/>
    <property type="project" value="UniProtKB-UniRule"/>
</dbReference>
<dbReference type="AlphaFoldDB" id="A0A2H0UPM5"/>
<evidence type="ECO:0000256" key="7">
    <source>
        <dbReference type="HAMAP-Rule" id="MF_02060"/>
    </source>
</evidence>
<comment type="caution">
    <text evidence="7">Lacks conserved residue(s) required for the propagation of feature annotation.</text>
</comment>
<evidence type="ECO:0000256" key="6">
    <source>
        <dbReference type="ARBA" id="ARBA00022884"/>
    </source>
</evidence>
<dbReference type="Pfam" id="PF00588">
    <property type="entry name" value="SpoU_methylase"/>
    <property type="match status" value="1"/>
</dbReference>
<feature type="domain" description="tRNA/rRNA methyltransferase SpoU type" evidence="8">
    <location>
        <begin position="21"/>
        <end position="165"/>
    </location>
</feature>
<dbReference type="InterPro" id="IPR033671">
    <property type="entry name" value="TrmH"/>
</dbReference>
<dbReference type="SUPFAM" id="SSF75217">
    <property type="entry name" value="alpha/beta knot"/>
    <property type="match status" value="1"/>
</dbReference>
<comment type="function">
    <text evidence="7">Catalyzes the 2'-O methylation of guanosine at position 18 in tRNA.</text>
</comment>
<keyword evidence="6 7" id="KW-0694">RNA-binding</keyword>
<dbReference type="EC" id="2.1.1.34" evidence="7"/>
<proteinExistence type="inferred from homology"/>
<dbReference type="Proteomes" id="UP000229615">
    <property type="component" value="Unassembled WGS sequence"/>
</dbReference>
<organism evidence="9 10">
    <name type="scientific">Candidatus Harrisonbacteria bacterium CG10_big_fil_rev_8_21_14_0_10_44_23</name>
    <dbReference type="NCBI Taxonomy" id="1974585"/>
    <lineage>
        <taxon>Bacteria</taxon>
        <taxon>Candidatus Harrisoniibacteriota</taxon>
    </lineage>
</organism>
<evidence type="ECO:0000256" key="1">
    <source>
        <dbReference type="ARBA" id="ARBA00022555"/>
    </source>
</evidence>
<dbReference type="HAMAP" id="MF_02060">
    <property type="entry name" value="tRNA_methyltr_TrmH"/>
    <property type="match status" value="1"/>
</dbReference>
<evidence type="ECO:0000256" key="2">
    <source>
        <dbReference type="ARBA" id="ARBA00022603"/>
    </source>
</evidence>
<accession>A0A2H0UPM5</accession>
<comment type="catalytic activity">
    <reaction evidence="7">
        <text>guanosine(18) in tRNA + S-adenosyl-L-methionine = 2'-O-methylguanosine(18) in tRNA + S-adenosyl-L-homocysteine + H(+)</text>
        <dbReference type="Rhea" id="RHEA:20077"/>
        <dbReference type="Rhea" id="RHEA-COMP:10190"/>
        <dbReference type="Rhea" id="RHEA-COMP:10192"/>
        <dbReference type="ChEBI" id="CHEBI:15378"/>
        <dbReference type="ChEBI" id="CHEBI:57856"/>
        <dbReference type="ChEBI" id="CHEBI:59789"/>
        <dbReference type="ChEBI" id="CHEBI:74269"/>
        <dbReference type="ChEBI" id="CHEBI:74445"/>
        <dbReference type="EC" id="2.1.1.34"/>
    </reaction>
</comment>
<dbReference type="PANTHER" id="PTHR43453:SF1">
    <property type="entry name" value="TRNA_RRNA METHYLTRANSFERASE SPOU TYPE DOMAIN-CONTAINING PROTEIN"/>
    <property type="match status" value="1"/>
</dbReference>
<name>A0A2H0UPM5_9BACT</name>
<evidence type="ECO:0000256" key="3">
    <source>
        <dbReference type="ARBA" id="ARBA00022679"/>
    </source>
</evidence>
<dbReference type="Gene3D" id="3.40.1280.10">
    <property type="match status" value="1"/>
</dbReference>